<gene>
    <name evidence="1" type="ORF">ECPE_LOCUS14667</name>
</gene>
<reference evidence="3" key="1">
    <citation type="submission" date="2016-06" db="UniProtKB">
        <authorList>
            <consortium name="WormBaseParasite"/>
        </authorList>
    </citation>
    <scope>IDENTIFICATION</scope>
</reference>
<dbReference type="Proteomes" id="UP000272942">
    <property type="component" value="Unassembled WGS sequence"/>
</dbReference>
<evidence type="ECO:0000313" key="3">
    <source>
        <dbReference type="WBParaSite" id="ECPE_0001470801-mRNA-1"/>
    </source>
</evidence>
<dbReference type="WBParaSite" id="ECPE_0001470801-mRNA-1">
    <property type="protein sequence ID" value="ECPE_0001470801-mRNA-1"/>
    <property type="gene ID" value="ECPE_0001470801"/>
</dbReference>
<protein>
    <submittedName>
        <fullName evidence="3">Serine/threonine-protein kinase TBK1</fullName>
    </submittedName>
</protein>
<name>A0A183B633_9TREM</name>
<dbReference type="EMBL" id="UZAN01058195">
    <property type="protein sequence ID" value="VDP91939.1"/>
    <property type="molecule type" value="Genomic_DNA"/>
</dbReference>
<reference evidence="1 2" key="2">
    <citation type="submission" date="2018-11" db="EMBL/GenBank/DDBJ databases">
        <authorList>
            <consortium name="Pathogen Informatics"/>
        </authorList>
    </citation>
    <scope>NUCLEOTIDE SEQUENCE [LARGE SCALE GENOMIC DNA]</scope>
    <source>
        <strain evidence="1 2">Egypt</strain>
    </source>
</reference>
<organism evidence="3">
    <name type="scientific">Echinostoma caproni</name>
    <dbReference type="NCBI Taxonomy" id="27848"/>
    <lineage>
        <taxon>Eukaryota</taxon>
        <taxon>Metazoa</taxon>
        <taxon>Spiralia</taxon>
        <taxon>Lophotrochozoa</taxon>
        <taxon>Platyhelminthes</taxon>
        <taxon>Trematoda</taxon>
        <taxon>Digenea</taxon>
        <taxon>Plagiorchiida</taxon>
        <taxon>Echinostomata</taxon>
        <taxon>Echinostomatoidea</taxon>
        <taxon>Echinostomatidae</taxon>
        <taxon>Echinostoma</taxon>
    </lineage>
</organism>
<dbReference type="AlphaFoldDB" id="A0A183B633"/>
<keyword evidence="2" id="KW-1185">Reference proteome</keyword>
<sequence>MEEIHRHQWLLEIPSVLKGAQDLRQGPVRFKEALRAHTGNVVLSLEVLEYYTGTMLGSMVPDLSSFQGFF</sequence>
<accession>A0A183B633</accession>
<evidence type="ECO:0000313" key="2">
    <source>
        <dbReference type="Proteomes" id="UP000272942"/>
    </source>
</evidence>
<proteinExistence type="predicted"/>
<evidence type="ECO:0000313" key="1">
    <source>
        <dbReference type="EMBL" id="VDP91939.1"/>
    </source>
</evidence>